<evidence type="ECO:0000313" key="15">
    <source>
        <dbReference type="Proteomes" id="UP001652504"/>
    </source>
</evidence>
<dbReference type="Pfam" id="PF07715">
    <property type="entry name" value="Plug"/>
    <property type="match status" value="1"/>
</dbReference>
<comment type="similarity">
    <text evidence="11">Belongs to the TonB-dependent receptor family.</text>
</comment>
<dbReference type="Proteomes" id="UP001652504">
    <property type="component" value="Unassembled WGS sequence"/>
</dbReference>
<dbReference type="Gene3D" id="2.40.170.20">
    <property type="entry name" value="TonB-dependent receptor, beta-barrel domain"/>
    <property type="match status" value="1"/>
</dbReference>
<evidence type="ECO:0000256" key="9">
    <source>
        <dbReference type="ARBA" id="ARBA00023136"/>
    </source>
</evidence>
<keyword evidence="7" id="KW-0406">Ion transport</keyword>
<evidence type="ECO:0000256" key="6">
    <source>
        <dbReference type="ARBA" id="ARBA00023004"/>
    </source>
</evidence>
<keyword evidence="5 11" id="KW-0812">Transmembrane</keyword>
<keyword evidence="12" id="KW-0732">Signal</keyword>
<sequence>MKNTHTISQISKMSLLGASISLALSGHAFAQDAAEEDNNSNIEAITVTATKRSQVIYEVPIAISAFNGEALAAQGVTDLTDVGKFVPNLNVTGFSAGHTSSANPFIRGIGLQDHLITTDPGVSVYVDGVYLGRQVGQNWNLNNIERIEVLRGPQGTLYGRNSIGGAINIITKQPDEVAVTKLNVEAGTRGRKKADIFLNREITPELAFNLNAGYNARDGIGEFINVPDAEYDVGETKELYGRLSVRYAPSDDFSLVLTADKNDGEGGLRPYQVLIDEVPTGAYYTGGRFGGTFENGPLRNADTTADPYDNATGSRDVTTVTNEASGISLTADWNWNDDFASKVVVSSRSSEYKAGLDDDGTVYTIDQFPELGEADQTSVEFQINGFLGDADFVSGLYWFEEEGSNYQMPGTAGSTDGAFFNEGPTLLALDQETTSKAVFINVGYDVSDALRVSGGLRYTKDEKEASADIWIDGEDGPTDATKPQFASDKWDEVSFDLSANYTFDSGINVYGSIQNGYQSGQFPARPYCMFTSRSCFVATENITAVNYELGVKGEVTDNFSMSVAVFNTEFEDLPYQVSTTAVGGFNTVNLVVEQTSRGVEFEGTLTLTDNFKVHTSLGYMDVDVDEKDGVKPVAPLTPDLTASISPMFEYPLASGATIKARVDYSFRDEMYGEPTSDAGRQTLLDSRELVNFDISYVAASEDWTVSLYGRNVFDERYDNARLNTGDYILQILSNDASEFGLRYRRDF</sequence>
<keyword evidence="6" id="KW-0408">Iron</keyword>
<keyword evidence="4" id="KW-0410">Iron transport</keyword>
<organism evidence="14 15">
    <name type="scientific">Fluctibacter corallii</name>
    <dbReference type="NCBI Taxonomy" id="2984329"/>
    <lineage>
        <taxon>Bacteria</taxon>
        <taxon>Pseudomonadati</taxon>
        <taxon>Pseudomonadota</taxon>
        <taxon>Gammaproteobacteria</taxon>
        <taxon>Alteromonadales</taxon>
        <taxon>Alteromonadaceae</taxon>
        <taxon>Fluctibacter</taxon>
    </lineage>
</organism>
<keyword evidence="8" id="KW-0798">TonB box</keyword>
<dbReference type="PROSITE" id="PS52016">
    <property type="entry name" value="TONB_DEPENDENT_REC_3"/>
    <property type="match status" value="1"/>
</dbReference>
<comment type="subcellular location">
    <subcellularLocation>
        <location evidence="1 11">Cell outer membrane</location>
        <topology evidence="1 11">Multi-pass membrane protein</topology>
    </subcellularLocation>
</comment>
<gene>
    <name evidence="14" type="ORF">OE749_13605</name>
</gene>
<evidence type="ECO:0000313" key="14">
    <source>
        <dbReference type="EMBL" id="MCV2885729.1"/>
    </source>
</evidence>
<dbReference type="InterPro" id="IPR012910">
    <property type="entry name" value="Plug_dom"/>
</dbReference>
<keyword evidence="3 11" id="KW-1134">Transmembrane beta strand</keyword>
<evidence type="ECO:0000256" key="7">
    <source>
        <dbReference type="ARBA" id="ARBA00023065"/>
    </source>
</evidence>
<protein>
    <submittedName>
        <fullName evidence="14">TonB-dependent receptor</fullName>
    </submittedName>
</protein>
<evidence type="ECO:0000256" key="12">
    <source>
        <dbReference type="SAM" id="SignalP"/>
    </source>
</evidence>
<evidence type="ECO:0000256" key="10">
    <source>
        <dbReference type="ARBA" id="ARBA00023237"/>
    </source>
</evidence>
<evidence type="ECO:0000256" key="1">
    <source>
        <dbReference type="ARBA" id="ARBA00004571"/>
    </source>
</evidence>
<evidence type="ECO:0000256" key="3">
    <source>
        <dbReference type="ARBA" id="ARBA00022452"/>
    </source>
</evidence>
<reference evidence="14 15" key="1">
    <citation type="submission" date="2022-10" db="EMBL/GenBank/DDBJ databases">
        <title>Aestuariibacter sp. AA17 isolated from Montipora capitata coral fragment.</title>
        <authorList>
            <person name="Emsley S.A."/>
            <person name="Pfannmuller K.M."/>
            <person name="Loughran R.M."/>
            <person name="Shlafstein M."/>
            <person name="Papke E."/>
            <person name="Saw J.H."/>
            <person name="Ushijima B."/>
            <person name="Videau P."/>
        </authorList>
    </citation>
    <scope>NUCLEOTIDE SEQUENCE [LARGE SCALE GENOMIC DNA]</scope>
    <source>
        <strain evidence="14 15">AA17</strain>
    </source>
</reference>
<comment type="caution">
    <text evidence="14">The sequence shown here is derived from an EMBL/GenBank/DDBJ whole genome shotgun (WGS) entry which is preliminary data.</text>
</comment>
<evidence type="ECO:0000256" key="8">
    <source>
        <dbReference type="ARBA" id="ARBA00023077"/>
    </source>
</evidence>
<keyword evidence="15" id="KW-1185">Reference proteome</keyword>
<proteinExistence type="inferred from homology"/>
<dbReference type="RefSeq" id="WP_263713017.1">
    <property type="nucleotide sequence ID" value="NZ_JAOWKX010000007.1"/>
</dbReference>
<feature type="chain" id="PRO_5045799605" evidence="12">
    <location>
        <begin position="31"/>
        <end position="747"/>
    </location>
</feature>
<dbReference type="InterPro" id="IPR039426">
    <property type="entry name" value="TonB-dep_rcpt-like"/>
</dbReference>
<name>A0ABT3AAT7_9ALTE</name>
<keyword evidence="10 11" id="KW-0998">Cell outer membrane</keyword>
<evidence type="ECO:0000256" key="5">
    <source>
        <dbReference type="ARBA" id="ARBA00022692"/>
    </source>
</evidence>
<feature type="domain" description="TonB-dependent receptor plug" evidence="13">
    <location>
        <begin position="57"/>
        <end position="166"/>
    </location>
</feature>
<keyword evidence="9 11" id="KW-0472">Membrane</keyword>
<keyword evidence="2 11" id="KW-0813">Transport</keyword>
<keyword evidence="14" id="KW-0675">Receptor</keyword>
<evidence type="ECO:0000259" key="13">
    <source>
        <dbReference type="Pfam" id="PF07715"/>
    </source>
</evidence>
<feature type="signal peptide" evidence="12">
    <location>
        <begin position="1"/>
        <end position="30"/>
    </location>
</feature>
<dbReference type="SUPFAM" id="SSF56935">
    <property type="entry name" value="Porins"/>
    <property type="match status" value="1"/>
</dbReference>
<evidence type="ECO:0000256" key="11">
    <source>
        <dbReference type="PROSITE-ProRule" id="PRU01360"/>
    </source>
</evidence>
<dbReference type="PANTHER" id="PTHR32552:SF81">
    <property type="entry name" value="TONB-DEPENDENT OUTER MEMBRANE RECEPTOR"/>
    <property type="match status" value="1"/>
</dbReference>
<dbReference type="EMBL" id="JAOWKX010000007">
    <property type="protein sequence ID" value="MCV2885729.1"/>
    <property type="molecule type" value="Genomic_DNA"/>
</dbReference>
<evidence type="ECO:0000256" key="4">
    <source>
        <dbReference type="ARBA" id="ARBA00022496"/>
    </source>
</evidence>
<accession>A0ABT3AAT7</accession>
<evidence type="ECO:0000256" key="2">
    <source>
        <dbReference type="ARBA" id="ARBA00022448"/>
    </source>
</evidence>
<dbReference type="InterPro" id="IPR036942">
    <property type="entry name" value="Beta-barrel_TonB_sf"/>
</dbReference>
<dbReference type="PANTHER" id="PTHR32552">
    <property type="entry name" value="FERRICHROME IRON RECEPTOR-RELATED"/>
    <property type="match status" value="1"/>
</dbReference>